<reference evidence="2" key="1">
    <citation type="submission" date="2013-12" db="EMBL/GenBank/DDBJ databases">
        <authorList>
            <person name="Aslett M."/>
        </authorList>
    </citation>
    <scope>NUCLEOTIDE SEQUENCE [LARGE SCALE GENOMIC DNA]</scope>
    <source>
        <strain evidence="2">Lindley</strain>
    </source>
</reference>
<dbReference type="Pfam" id="PF00622">
    <property type="entry name" value="SPRY"/>
    <property type="match status" value="1"/>
</dbReference>
<dbReference type="Gene3D" id="2.60.120.920">
    <property type="match status" value="1"/>
</dbReference>
<sequence>MKIIFPYKLGLIPQNRWDSAACHKDLTLFELGRLVVQKNGEANSGWSSVIAKKPLLSKNPYFEVKIVEKKGPIFIGLATKQIQLDYYWVGYHEGTYAYGGIGRFWGHEVEGCGHTAGGRPVIKGKPPFGVGDVVGCGVNLENGQIIYMKNGERLDTDRLFVDSAADLFPSVSLGMPGDKIEANFGPNFKFNIADEI</sequence>
<evidence type="ECO:0000313" key="2">
    <source>
        <dbReference type="Proteomes" id="UP000050741"/>
    </source>
</evidence>
<dbReference type="WBParaSite" id="GPLIN_001522400">
    <property type="protein sequence ID" value="GPLIN_001522400"/>
    <property type="gene ID" value="GPLIN_001522400"/>
</dbReference>
<dbReference type="PANTHER" id="PTHR12864">
    <property type="entry name" value="RAN BINDING PROTEIN 9-RELATED"/>
    <property type="match status" value="1"/>
</dbReference>
<dbReference type="PROSITE" id="PS50188">
    <property type="entry name" value="B302_SPRY"/>
    <property type="match status" value="1"/>
</dbReference>
<feature type="domain" description="B30.2/SPRY" evidence="1">
    <location>
        <begin position="1"/>
        <end position="189"/>
    </location>
</feature>
<reference evidence="2" key="2">
    <citation type="submission" date="2014-05" db="EMBL/GenBank/DDBJ databases">
        <title>The genome and life-stage specific transcriptomes of Globodera pallida elucidate key aspects of plant parasitism by a cyst nematode.</title>
        <authorList>
            <person name="Cotton J.A."/>
            <person name="Lilley C.J."/>
            <person name="Jones L.M."/>
            <person name="Kikuchi T."/>
            <person name="Reid A.J."/>
            <person name="Thorpe P."/>
            <person name="Tsai I.J."/>
            <person name="Beasley H."/>
            <person name="Blok V."/>
            <person name="Cock P.J.A."/>
            <person name="Van den Akker S.E."/>
            <person name="Holroyd N."/>
            <person name="Hunt M."/>
            <person name="Mantelin S."/>
            <person name="Naghra H."/>
            <person name="Pain A."/>
            <person name="Palomares-Rius J.E."/>
            <person name="Zarowiecki M."/>
            <person name="Berriman M."/>
            <person name="Jones J.T."/>
            <person name="Urwin P.E."/>
        </authorList>
    </citation>
    <scope>NUCLEOTIDE SEQUENCE [LARGE SCALE GENOMIC DNA]</scope>
    <source>
        <strain evidence="2">Lindley</strain>
    </source>
</reference>
<evidence type="ECO:0000259" key="1">
    <source>
        <dbReference type="PROSITE" id="PS50188"/>
    </source>
</evidence>
<dbReference type="SMART" id="SM00449">
    <property type="entry name" value="SPRY"/>
    <property type="match status" value="1"/>
</dbReference>
<dbReference type="InterPro" id="IPR043136">
    <property type="entry name" value="B30.2/SPRY_sf"/>
</dbReference>
<reference evidence="3" key="3">
    <citation type="submission" date="2016-06" db="UniProtKB">
        <authorList>
            <consortium name="WormBaseParasite"/>
        </authorList>
    </citation>
    <scope>IDENTIFICATION</scope>
</reference>
<keyword evidence="2" id="KW-1185">Reference proteome</keyword>
<organism evidence="2 3">
    <name type="scientific">Globodera pallida</name>
    <name type="common">Potato cyst nematode worm</name>
    <name type="synonym">Heterodera pallida</name>
    <dbReference type="NCBI Taxonomy" id="36090"/>
    <lineage>
        <taxon>Eukaryota</taxon>
        <taxon>Metazoa</taxon>
        <taxon>Ecdysozoa</taxon>
        <taxon>Nematoda</taxon>
        <taxon>Chromadorea</taxon>
        <taxon>Rhabditida</taxon>
        <taxon>Tylenchina</taxon>
        <taxon>Tylenchomorpha</taxon>
        <taxon>Tylenchoidea</taxon>
        <taxon>Heteroderidae</taxon>
        <taxon>Heteroderinae</taxon>
        <taxon>Globodera</taxon>
    </lineage>
</organism>
<dbReference type="AlphaFoldDB" id="A0A183CQR6"/>
<dbReference type="CDD" id="cd12885">
    <property type="entry name" value="SPRY_RanBP_like"/>
    <property type="match status" value="1"/>
</dbReference>
<dbReference type="InterPro" id="IPR001870">
    <property type="entry name" value="B30.2/SPRY"/>
</dbReference>
<evidence type="ECO:0000313" key="3">
    <source>
        <dbReference type="WBParaSite" id="GPLIN_001522400"/>
    </source>
</evidence>
<dbReference type="InterPro" id="IPR044736">
    <property type="entry name" value="Gid1/RanBPM/SPLA_SPRY"/>
</dbReference>
<protein>
    <submittedName>
        <fullName evidence="3">B30.2/SPRY domain-containing protein</fullName>
    </submittedName>
</protein>
<name>A0A183CQR6_GLOPA</name>
<proteinExistence type="predicted"/>
<dbReference type="InterPro" id="IPR050618">
    <property type="entry name" value="Ubq-SigPath_Reg"/>
</dbReference>
<dbReference type="InterPro" id="IPR003877">
    <property type="entry name" value="SPRY_dom"/>
</dbReference>
<accession>A0A183CQR6</accession>
<dbReference type="SUPFAM" id="SSF49899">
    <property type="entry name" value="Concanavalin A-like lectins/glucanases"/>
    <property type="match status" value="1"/>
</dbReference>
<dbReference type="Proteomes" id="UP000050741">
    <property type="component" value="Unassembled WGS sequence"/>
</dbReference>
<dbReference type="InterPro" id="IPR013320">
    <property type="entry name" value="ConA-like_dom_sf"/>
</dbReference>